<proteinExistence type="predicted"/>
<name>A0A0N4ZXW3_PARTI</name>
<sequence length="265" mass="28098">MQFESARDPSVEQPAQGQQHGSAQTDDHPVVLEVKSHIGPTREKPLDQEVGADESAHQRAQPMTRAEGDEGALVAVLIGPGIPGPRQGSGQIGGLLGCGLGPGRNGAAIRPRRLCAVTHGVDAGSGGAEAIVHDELVETTRSQAEGPVDLGRLHPGGPDNQVGRNLADAGLEAVRPHPRHARPDGEPDAARLQRPGRLVRYGLGQAPEYARRGLRNGHLQRETLGGVERRRQDRMSFQKLRGEFDPRRAGPDDGDPEQTATVIGG</sequence>
<evidence type="ECO:0000313" key="3">
    <source>
        <dbReference type="WBParaSite" id="PTRK_0001362700.1"/>
    </source>
</evidence>
<accession>A0A0N4ZXW3</accession>
<evidence type="ECO:0000313" key="2">
    <source>
        <dbReference type="Proteomes" id="UP000038045"/>
    </source>
</evidence>
<dbReference type="AlphaFoldDB" id="A0A0N4ZXW3"/>
<feature type="region of interest" description="Disordered" evidence="1">
    <location>
        <begin position="224"/>
        <end position="265"/>
    </location>
</feature>
<keyword evidence="2" id="KW-1185">Reference proteome</keyword>
<feature type="compositionally biased region" description="Basic and acidic residues" evidence="1">
    <location>
        <begin position="181"/>
        <end position="191"/>
    </location>
</feature>
<organism evidence="2 3">
    <name type="scientific">Parastrongyloides trichosuri</name>
    <name type="common">Possum-specific nematode worm</name>
    <dbReference type="NCBI Taxonomy" id="131310"/>
    <lineage>
        <taxon>Eukaryota</taxon>
        <taxon>Metazoa</taxon>
        <taxon>Ecdysozoa</taxon>
        <taxon>Nematoda</taxon>
        <taxon>Chromadorea</taxon>
        <taxon>Rhabditida</taxon>
        <taxon>Tylenchina</taxon>
        <taxon>Panagrolaimomorpha</taxon>
        <taxon>Strongyloidoidea</taxon>
        <taxon>Strongyloididae</taxon>
        <taxon>Parastrongyloides</taxon>
    </lineage>
</organism>
<feature type="compositionally biased region" description="Basic and acidic residues" evidence="1">
    <location>
        <begin position="25"/>
        <end position="47"/>
    </location>
</feature>
<dbReference type="WBParaSite" id="PTRK_0001362700.1">
    <property type="protein sequence ID" value="PTRK_0001362700.1"/>
    <property type="gene ID" value="PTRK_0001362700"/>
</dbReference>
<reference evidence="3" key="1">
    <citation type="submission" date="2017-02" db="UniProtKB">
        <authorList>
            <consortium name="WormBaseParasite"/>
        </authorList>
    </citation>
    <scope>IDENTIFICATION</scope>
</reference>
<feature type="compositionally biased region" description="Polar residues" evidence="1">
    <location>
        <begin position="13"/>
        <end position="24"/>
    </location>
</feature>
<evidence type="ECO:0000256" key="1">
    <source>
        <dbReference type="SAM" id="MobiDB-lite"/>
    </source>
</evidence>
<feature type="region of interest" description="Disordered" evidence="1">
    <location>
        <begin position="176"/>
        <end position="196"/>
    </location>
</feature>
<protein>
    <submittedName>
        <fullName evidence="3">Btz domain-containing protein</fullName>
    </submittedName>
</protein>
<feature type="region of interest" description="Disordered" evidence="1">
    <location>
        <begin position="1"/>
        <end position="68"/>
    </location>
</feature>
<dbReference type="Proteomes" id="UP000038045">
    <property type="component" value="Unplaced"/>
</dbReference>
<feature type="compositionally biased region" description="Basic and acidic residues" evidence="1">
    <location>
        <begin position="227"/>
        <end position="251"/>
    </location>
</feature>
<feature type="compositionally biased region" description="Basic and acidic residues" evidence="1">
    <location>
        <begin position="1"/>
        <end position="10"/>
    </location>
</feature>